<evidence type="ECO:0000256" key="4">
    <source>
        <dbReference type="ARBA" id="ARBA00022989"/>
    </source>
</evidence>
<dbReference type="InterPro" id="IPR001851">
    <property type="entry name" value="ABC_transp_permease"/>
</dbReference>
<feature type="transmembrane region" description="Helical" evidence="6">
    <location>
        <begin position="6"/>
        <end position="25"/>
    </location>
</feature>
<feature type="transmembrane region" description="Helical" evidence="6">
    <location>
        <begin position="217"/>
        <end position="243"/>
    </location>
</feature>
<dbReference type="EMBL" id="CAADFT010000051">
    <property type="protein sequence ID" value="VFK45585.1"/>
    <property type="molecule type" value="Genomic_DNA"/>
</dbReference>
<dbReference type="PANTHER" id="PTHR30482">
    <property type="entry name" value="HIGH-AFFINITY BRANCHED-CHAIN AMINO ACID TRANSPORT SYSTEM PERMEASE"/>
    <property type="match status" value="1"/>
</dbReference>
<accession>A0A450YVR1</accession>
<proteinExistence type="predicted"/>
<feature type="transmembrane region" description="Helical" evidence="6">
    <location>
        <begin position="263"/>
        <end position="286"/>
    </location>
</feature>
<dbReference type="GO" id="GO:0015658">
    <property type="term" value="F:branched-chain amino acid transmembrane transporter activity"/>
    <property type="evidence" value="ECO:0007669"/>
    <property type="project" value="InterPro"/>
</dbReference>
<feature type="transmembrane region" description="Helical" evidence="6">
    <location>
        <begin position="86"/>
        <end position="105"/>
    </location>
</feature>
<evidence type="ECO:0000256" key="2">
    <source>
        <dbReference type="ARBA" id="ARBA00022475"/>
    </source>
</evidence>
<evidence type="ECO:0000256" key="3">
    <source>
        <dbReference type="ARBA" id="ARBA00022692"/>
    </source>
</evidence>
<dbReference type="GO" id="GO:0005886">
    <property type="term" value="C:plasma membrane"/>
    <property type="evidence" value="ECO:0007669"/>
    <property type="project" value="UniProtKB-SubCell"/>
</dbReference>
<keyword evidence="4 6" id="KW-1133">Transmembrane helix</keyword>
<feature type="transmembrane region" description="Helical" evidence="6">
    <location>
        <begin position="30"/>
        <end position="50"/>
    </location>
</feature>
<feature type="transmembrane region" description="Helical" evidence="6">
    <location>
        <begin position="125"/>
        <end position="144"/>
    </location>
</feature>
<comment type="subcellular location">
    <subcellularLocation>
        <location evidence="1">Cell inner membrane</location>
        <topology evidence="1">Multi-pass membrane protein</topology>
    </subcellularLocation>
</comment>
<sequence>MEYLGFIIALWGIYGMQILLLHLVVGEMGLLALCQGVFFGCGAYGVAIAANSGLGLLPAIGVALLVAVFVAMVLGISLYRLAGDEYALATFAAALVFHDVVLHWVSVTGGAMGITMPVLFPDYDMSHVLLIQLLVIGTLVLLALEVTRRWRAAPLGRTINTMREDEILAAGMAKSVERNRIIAFGISAVGGAVGGACYAFVVGVVDPGAFDPMVSVLFVAMIIIGGTGSTLGPILGAGLIVGLPELLRFADLSGSSAAHIKQLVFGVLLYVIVAFRPQGLLGRLSIGVERRV</sequence>
<gene>
    <name evidence="7" type="ORF">BECKTC1821E_GA0114239_105116</name>
</gene>
<keyword evidence="3 6" id="KW-0812">Transmembrane</keyword>
<evidence type="ECO:0000313" key="7">
    <source>
        <dbReference type="EMBL" id="VFK45585.1"/>
    </source>
</evidence>
<dbReference type="InterPro" id="IPR043428">
    <property type="entry name" value="LivM-like"/>
</dbReference>
<evidence type="ECO:0000256" key="6">
    <source>
        <dbReference type="SAM" id="Phobius"/>
    </source>
</evidence>
<feature type="transmembrane region" description="Helical" evidence="6">
    <location>
        <begin position="56"/>
        <end position="79"/>
    </location>
</feature>
<evidence type="ECO:0000256" key="1">
    <source>
        <dbReference type="ARBA" id="ARBA00004429"/>
    </source>
</evidence>
<reference evidence="7" key="1">
    <citation type="submission" date="2019-02" db="EMBL/GenBank/DDBJ databases">
        <authorList>
            <person name="Gruber-Vodicka R. H."/>
            <person name="Seah K. B. B."/>
        </authorList>
    </citation>
    <scope>NUCLEOTIDE SEQUENCE</scope>
    <source>
        <strain evidence="7">BECK_BZ125</strain>
    </source>
</reference>
<protein>
    <submittedName>
        <fullName evidence="7">Branched-chain amino acid transport system permease protein</fullName>
    </submittedName>
</protein>
<dbReference type="AlphaFoldDB" id="A0A450YVR1"/>
<evidence type="ECO:0000256" key="5">
    <source>
        <dbReference type="ARBA" id="ARBA00023136"/>
    </source>
</evidence>
<dbReference type="PANTHER" id="PTHR30482:SF20">
    <property type="entry name" value="HIGH-AFFINITY BRANCHED-CHAIN AMINO ACID TRANSPORT SYSTEM PERMEASE PROTEIN LIVM"/>
    <property type="match status" value="1"/>
</dbReference>
<feature type="transmembrane region" description="Helical" evidence="6">
    <location>
        <begin position="181"/>
        <end position="205"/>
    </location>
</feature>
<keyword evidence="2" id="KW-1003">Cell membrane</keyword>
<keyword evidence="5 6" id="KW-0472">Membrane</keyword>
<dbReference type="Pfam" id="PF02653">
    <property type="entry name" value="BPD_transp_2"/>
    <property type="match status" value="1"/>
</dbReference>
<name>A0A450YVR1_9GAMM</name>
<dbReference type="CDD" id="cd06581">
    <property type="entry name" value="TM_PBP1_LivM_like"/>
    <property type="match status" value="1"/>
</dbReference>
<organism evidence="7">
    <name type="scientific">Candidatus Kentrum sp. TC</name>
    <dbReference type="NCBI Taxonomy" id="2126339"/>
    <lineage>
        <taxon>Bacteria</taxon>
        <taxon>Pseudomonadati</taxon>
        <taxon>Pseudomonadota</taxon>
        <taxon>Gammaproteobacteria</taxon>
        <taxon>Candidatus Kentrum</taxon>
    </lineage>
</organism>